<feature type="region of interest" description="Disordered" evidence="1">
    <location>
        <begin position="54"/>
        <end position="112"/>
    </location>
</feature>
<protein>
    <submittedName>
        <fullName evidence="2">Uncharacterized protein</fullName>
    </submittedName>
</protein>
<dbReference type="EMBL" id="JABFTP020000185">
    <property type="protein sequence ID" value="KAL3287752.1"/>
    <property type="molecule type" value="Genomic_DNA"/>
</dbReference>
<comment type="caution">
    <text evidence="2">The sequence shown here is derived from an EMBL/GenBank/DDBJ whole genome shotgun (WGS) entry which is preliminary data.</text>
</comment>
<dbReference type="Proteomes" id="UP001516400">
    <property type="component" value="Unassembled WGS sequence"/>
</dbReference>
<organism evidence="2 3">
    <name type="scientific">Cryptolaemus montrouzieri</name>
    <dbReference type="NCBI Taxonomy" id="559131"/>
    <lineage>
        <taxon>Eukaryota</taxon>
        <taxon>Metazoa</taxon>
        <taxon>Ecdysozoa</taxon>
        <taxon>Arthropoda</taxon>
        <taxon>Hexapoda</taxon>
        <taxon>Insecta</taxon>
        <taxon>Pterygota</taxon>
        <taxon>Neoptera</taxon>
        <taxon>Endopterygota</taxon>
        <taxon>Coleoptera</taxon>
        <taxon>Polyphaga</taxon>
        <taxon>Cucujiformia</taxon>
        <taxon>Coccinelloidea</taxon>
        <taxon>Coccinellidae</taxon>
        <taxon>Scymninae</taxon>
        <taxon>Scymnini</taxon>
        <taxon>Cryptolaemus</taxon>
    </lineage>
</organism>
<feature type="compositionally biased region" description="Low complexity" evidence="1">
    <location>
        <begin position="57"/>
        <end position="68"/>
    </location>
</feature>
<gene>
    <name evidence="2" type="ORF">HHI36_002216</name>
</gene>
<sequence length="112" mass="12573">MAASSVISFFVNLVEVYMANTRTQTKYKLELYKKGYPIFDPPLNSKEILAFKRSGRISRSPSRDSSLSKFTSEITPSEDKSVENITDEESISLEARVDARQTPSPKLLAKPP</sequence>
<accession>A0ABD2P9S3</accession>
<evidence type="ECO:0000313" key="3">
    <source>
        <dbReference type="Proteomes" id="UP001516400"/>
    </source>
</evidence>
<name>A0ABD2P9S3_9CUCU</name>
<evidence type="ECO:0000256" key="1">
    <source>
        <dbReference type="SAM" id="MobiDB-lite"/>
    </source>
</evidence>
<reference evidence="2 3" key="1">
    <citation type="journal article" date="2021" name="BMC Biol.">
        <title>Horizontally acquired antibacterial genes associated with adaptive radiation of ladybird beetles.</title>
        <authorList>
            <person name="Li H.S."/>
            <person name="Tang X.F."/>
            <person name="Huang Y.H."/>
            <person name="Xu Z.Y."/>
            <person name="Chen M.L."/>
            <person name="Du X.Y."/>
            <person name="Qiu B.Y."/>
            <person name="Chen P.T."/>
            <person name="Zhang W."/>
            <person name="Slipinski A."/>
            <person name="Escalona H.E."/>
            <person name="Waterhouse R.M."/>
            <person name="Zwick A."/>
            <person name="Pang H."/>
        </authorList>
    </citation>
    <scope>NUCLEOTIDE SEQUENCE [LARGE SCALE GENOMIC DNA]</scope>
    <source>
        <strain evidence="2">SYSU2018</strain>
    </source>
</reference>
<evidence type="ECO:0000313" key="2">
    <source>
        <dbReference type="EMBL" id="KAL3287752.1"/>
    </source>
</evidence>
<keyword evidence="3" id="KW-1185">Reference proteome</keyword>
<proteinExistence type="predicted"/>
<dbReference type="AlphaFoldDB" id="A0ABD2P9S3"/>